<sequence length="37" mass="3845">TSGPIIWAPIVRICALLLSCARLRHATGGRQGTQGIG</sequence>
<evidence type="ECO:0000313" key="1">
    <source>
        <dbReference type="EMBL" id="EHJ08714.1"/>
    </source>
</evidence>
<feature type="non-terminal residue" evidence="1">
    <location>
        <position position="37"/>
    </location>
</feature>
<keyword evidence="2" id="KW-1185">Reference proteome</keyword>
<reference evidence="1 2" key="1">
    <citation type="journal article" date="2012" name="BMC Genomics">
        <title>Comparative genomic analysis of the genus Staphylococcus including Staphylococcus aureus and its newly described sister species Staphylococcus simiae.</title>
        <authorList>
            <person name="Suzuki H."/>
            <person name="Lefebure T."/>
            <person name="Pavinski Bitar P."/>
            <person name="Stanhope M.J."/>
        </authorList>
    </citation>
    <scope>NUCLEOTIDE SEQUENCE [LARGE SCALE GENOMIC DNA]</scope>
    <source>
        <strain evidence="1 2">CCM 7213</strain>
    </source>
</reference>
<comment type="caution">
    <text evidence="1">The sequence shown here is derived from an EMBL/GenBank/DDBJ whole genome shotgun (WGS) entry which is preliminary data.</text>
</comment>
<evidence type="ECO:0000313" key="2">
    <source>
        <dbReference type="Proteomes" id="UP000005413"/>
    </source>
</evidence>
<organism evidence="1 2">
    <name type="scientific">Staphylococcus simiae CCM 7213 = CCUG 51256</name>
    <dbReference type="NCBI Taxonomy" id="911238"/>
    <lineage>
        <taxon>Bacteria</taxon>
        <taxon>Bacillati</taxon>
        <taxon>Bacillota</taxon>
        <taxon>Bacilli</taxon>
        <taxon>Bacillales</taxon>
        <taxon>Staphylococcaceae</taxon>
        <taxon>Staphylococcus</taxon>
    </lineage>
</organism>
<gene>
    <name evidence="1" type="ORF">SS7213T_02693</name>
</gene>
<feature type="non-terminal residue" evidence="1">
    <location>
        <position position="1"/>
    </location>
</feature>
<protein>
    <submittedName>
        <fullName evidence="1">Uncharacterized protein</fullName>
    </submittedName>
</protein>
<proteinExistence type="predicted"/>
<accession>G5JGH2</accession>
<dbReference type="AlphaFoldDB" id="G5JGH2"/>
<dbReference type="EMBL" id="AEUN01000097">
    <property type="protein sequence ID" value="EHJ08714.1"/>
    <property type="molecule type" value="Genomic_DNA"/>
</dbReference>
<dbReference type="Proteomes" id="UP000005413">
    <property type="component" value="Unassembled WGS sequence"/>
</dbReference>
<name>G5JGH2_9STAP</name>